<dbReference type="OrthoDB" id="6148875at2759"/>
<comment type="similarity">
    <text evidence="3">Belongs to the HARBI1 family.</text>
</comment>
<sequence>MVHDSISYRSGRGCGLPSSLQVLIALRFYASGTFQDMIGELIGVSQVTVCRTLKRVTNALYEHIDQHIKLPTQAEANIQKEKFFEMRGMPNIFGCIDGTHIRIQAPTPNDQAVQFINRKNYHSINVQVCNMPGSVHDARILRESALFEAFERPQKPIDGIILGDSGYMIREWLLTPFPHVQTAPQEQYNYAHSATRTTIERCIGVLKRRFHCLHTELRLAPRRVCKIVSVCMMLHNFAIRHGNVYDGADDIPPQLPPQPPGVADNPTERARTAAGKAVRDRIVREYFRVWKLAGKSSTTFSATMADELANGSVMQETISLTQQIYE</sequence>
<evidence type="ECO:0000256" key="2">
    <source>
        <dbReference type="ARBA" id="ARBA00004123"/>
    </source>
</evidence>
<dbReference type="PANTHER" id="PTHR22930:SF289">
    <property type="entry name" value="DDE TNP4 DOMAIN-CONTAINING PROTEIN-RELATED"/>
    <property type="match status" value="1"/>
</dbReference>
<protein>
    <recommendedName>
        <fullName evidence="8">DDE Tnp4 domain-containing protein</fullName>
    </recommendedName>
</protein>
<evidence type="ECO:0000256" key="7">
    <source>
        <dbReference type="ARBA" id="ARBA00023242"/>
    </source>
</evidence>
<dbReference type="GO" id="GO:0005634">
    <property type="term" value="C:nucleus"/>
    <property type="evidence" value="ECO:0007669"/>
    <property type="project" value="UniProtKB-SubCell"/>
</dbReference>
<dbReference type="EMBL" id="RQTK01000221">
    <property type="protein sequence ID" value="RUS84009.1"/>
    <property type="molecule type" value="Genomic_DNA"/>
</dbReference>
<keyword evidence="10" id="KW-1185">Reference proteome</keyword>
<dbReference type="InterPro" id="IPR027806">
    <property type="entry name" value="HARBI1_dom"/>
</dbReference>
<dbReference type="Pfam" id="PF13359">
    <property type="entry name" value="DDE_Tnp_4"/>
    <property type="match status" value="1"/>
</dbReference>
<dbReference type="GO" id="GO:0046872">
    <property type="term" value="F:metal ion binding"/>
    <property type="evidence" value="ECO:0007669"/>
    <property type="project" value="UniProtKB-KW"/>
</dbReference>
<dbReference type="GO" id="GO:0004518">
    <property type="term" value="F:nuclease activity"/>
    <property type="evidence" value="ECO:0007669"/>
    <property type="project" value="UniProtKB-KW"/>
</dbReference>
<reference evidence="9 10" key="1">
    <citation type="submission" date="2019-01" db="EMBL/GenBank/DDBJ databases">
        <title>A draft genome assembly of the solar-powered sea slug Elysia chlorotica.</title>
        <authorList>
            <person name="Cai H."/>
            <person name="Li Q."/>
            <person name="Fang X."/>
            <person name="Li J."/>
            <person name="Curtis N.E."/>
            <person name="Altenburger A."/>
            <person name="Shibata T."/>
            <person name="Feng M."/>
            <person name="Maeda T."/>
            <person name="Schwartz J.A."/>
            <person name="Shigenobu S."/>
            <person name="Lundholm N."/>
            <person name="Nishiyama T."/>
            <person name="Yang H."/>
            <person name="Hasebe M."/>
            <person name="Li S."/>
            <person name="Pierce S.K."/>
            <person name="Wang J."/>
        </authorList>
    </citation>
    <scope>NUCLEOTIDE SEQUENCE [LARGE SCALE GENOMIC DNA]</scope>
    <source>
        <strain evidence="9">EC2010</strain>
        <tissue evidence="9">Whole organism of an adult</tissue>
    </source>
</reference>
<keyword evidence="4" id="KW-0540">Nuclease</keyword>
<proteinExistence type="inferred from homology"/>
<comment type="subcellular location">
    <subcellularLocation>
        <location evidence="2">Nucleus</location>
    </subcellularLocation>
</comment>
<evidence type="ECO:0000313" key="9">
    <source>
        <dbReference type="EMBL" id="RUS84009.1"/>
    </source>
</evidence>
<feature type="domain" description="DDE Tnp4" evidence="8">
    <location>
        <begin position="96"/>
        <end position="236"/>
    </location>
</feature>
<evidence type="ECO:0000256" key="4">
    <source>
        <dbReference type="ARBA" id="ARBA00022722"/>
    </source>
</evidence>
<comment type="caution">
    <text evidence="9">The sequence shown here is derived from an EMBL/GenBank/DDBJ whole genome shotgun (WGS) entry which is preliminary data.</text>
</comment>
<organism evidence="9 10">
    <name type="scientific">Elysia chlorotica</name>
    <name type="common">Eastern emerald elysia</name>
    <name type="synonym">Sea slug</name>
    <dbReference type="NCBI Taxonomy" id="188477"/>
    <lineage>
        <taxon>Eukaryota</taxon>
        <taxon>Metazoa</taxon>
        <taxon>Spiralia</taxon>
        <taxon>Lophotrochozoa</taxon>
        <taxon>Mollusca</taxon>
        <taxon>Gastropoda</taxon>
        <taxon>Heterobranchia</taxon>
        <taxon>Euthyneura</taxon>
        <taxon>Panpulmonata</taxon>
        <taxon>Sacoglossa</taxon>
        <taxon>Placobranchoidea</taxon>
        <taxon>Plakobranchidae</taxon>
        <taxon>Elysia</taxon>
    </lineage>
</organism>
<dbReference type="AlphaFoldDB" id="A0A433TQX3"/>
<evidence type="ECO:0000256" key="3">
    <source>
        <dbReference type="ARBA" id="ARBA00006958"/>
    </source>
</evidence>
<dbReference type="Proteomes" id="UP000271974">
    <property type="component" value="Unassembled WGS sequence"/>
</dbReference>
<dbReference type="STRING" id="188477.A0A433TQX3"/>
<evidence type="ECO:0000256" key="1">
    <source>
        <dbReference type="ARBA" id="ARBA00001968"/>
    </source>
</evidence>
<evidence type="ECO:0000259" key="8">
    <source>
        <dbReference type="Pfam" id="PF13359"/>
    </source>
</evidence>
<gene>
    <name evidence="9" type="ORF">EGW08_008231</name>
</gene>
<dbReference type="GO" id="GO:0016787">
    <property type="term" value="F:hydrolase activity"/>
    <property type="evidence" value="ECO:0007669"/>
    <property type="project" value="UniProtKB-KW"/>
</dbReference>
<dbReference type="PANTHER" id="PTHR22930">
    <property type="match status" value="1"/>
</dbReference>
<keyword evidence="7" id="KW-0539">Nucleus</keyword>
<evidence type="ECO:0000313" key="10">
    <source>
        <dbReference type="Proteomes" id="UP000271974"/>
    </source>
</evidence>
<keyword evidence="6" id="KW-0378">Hydrolase</keyword>
<name>A0A433TQX3_ELYCH</name>
<evidence type="ECO:0000256" key="5">
    <source>
        <dbReference type="ARBA" id="ARBA00022723"/>
    </source>
</evidence>
<comment type="cofactor">
    <cofactor evidence="1">
        <name>a divalent metal cation</name>
        <dbReference type="ChEBI" id="CHEBI:60240"/>
    </cofactor>
</comment>
<evidence type="ECO:0000256" key="6">
    <source>
        <dbReference type="ARBA" id="ARBA00022801"/>
    </source>
</evidence>
<dbReference type="InterPro" id="IPR045249">
    <property type="entry name" value="HARBI1-like"/>
</dbReference>
<keyword evidence="5" id="KW-0479">Metal-binding</keyword>
<accession>A0A433TQX3</accession>